<dbReference type="PANTHER" id="PTHR21707">
    <property type="entry name" value="FLAGELLUM-ASSOCIATED COILED-COIL DOMAIN-CONTAINING PROTEIN 1"/>
    <property type="match status" value="1"/>
</dbReference>
<sequence>MSQPQFLYCPCWDPWKTGCKGLLKAKTGELNQKPKVRFRPRTYVQPLRSREPQDISKEFEEEVIPGFTLSHSKEHINVILGEDFFEKKTTTEQPAKPKLVVPSTPPKPETEDVVADLVEQISELTAMMEQLRRDHQVTHKQVRCFEQSLTRKFELEIEEQKKLIQKNSFLIGKAYEQEREVCELKEKNETLNAIASALHKTELELRNEVRIRKQMIKHLQRLSCFFSPSIPSLNLKKANLLEMEKNIQQRIATVEEKHRISMATLVEENVILR</sequence>
<organism evidence="1 2">
    <name type="scientific">Phrynosoma platyrhinos</name>
    <name type="common">Desert horned lizard</name>
    <dbReference type="NCBI Taxonomy" id="52577"/>
    <lineage>
        <taxon>Eukaryota</taxon>
        <taxon>Metazoa</taxon>
        <taxon>Chordata</taxon>
        <taxon>Craniata</taxon>
        <taxon>Vertebrata</taxon>
        <taxon>Euteleostomi</taxon>
        <taxon>Lepidosauria</taxon>
        <taxon>Squamata</taxon>
        <taxon>Bifurcata</taxon>
        <taxon>Unidentata</taxon>
        <taxon>Episquamata</taxon>
        <taxon>Toxicofera</taxon>
        <taxon>Iguania</taxon>
        <taxon>Phrynosomatidae</taxon>
        <taxon>Phrynosomatinae</taxon>
        <taxon>Phrynosoma</taxon>
    </lineage>
</organism>
<keyword evidence="2" id="KW-1185">Reference proteome</keyword>
<reference evidence="1 2" key="1">
    <citation type="journal article" date="2022" name="Gigascience">
        <title>A chromosome-level genome assembly and annotation of the desert horned lizard, Phrynosoma platyrhinos, provides insight into chromosomal rearrangements among reptiles.</title>
        <authorList>
            <person name="Koochekian N."/>
            <person name="Ascanio A."/>
            <person name="Farleigh K."/>
            <person name="Card D.C."/>
            <person name="Schield D.R."/>
            <person name="Castoe T.A."/>
            <person name="Jezkova T."/>
        </authorList>
    </citation>
    <scope>NUCLEOTIDE SEQUENCE [LARGE SCALE GENOMIC DNA]</scope>
    <source>
        <strain evidence="1">NK-2021</strain>
    </source>
</reference>
<dbReference type="PANTHER" id="PTHR21707:SF42">
    <property type="entry name" value="FLAGELLUM-ASSOCIATED COILED-COIL DOMAIN-CONTAINING PROTEIN 1"/>
    <property type="match status" value="1"/>
</dbReference>
<gene>
    <name evidence="1" type="ORF">JD844_023172</name>
</gene>
<evidence type="ECO:0000313" key="2">
    <source>
        <dbReference type="Proteomes" id="UP000826234"/>
    </source>
</evidence>
<dbReference type="InterPro" id="IPR026674">
    <property type="entry name" value="FLACC1"/>
</dbReference>
<name>A0ABQ7SW79_PHRPL</name>
<dbReference type="Proteomes" id="UP000826234">
    <property type="component" value="Unassembled WGS sequence"/>
</dbReference>
<protein>
    <submittedName>
        <fullName evidence="1">Uncharacterized protein</fullName>
    </submittedName>
</protein>
<evidence type="ECO:0000313" key="1">
    <source>
        <dbReference type="EMBL" id="KAH0621644.1"/>
    </source>
</evidence>
<dbReference type="EMBL" id="JAIPUX010003289">
    <property type="protein sequence ID" value="KAH0621644.1"/>
    <property type="molecule type" value="Genomic_DNA"/>
</dbReference>
<comment type="caution">
    <text evidence="1">The sequence shown here is derived from an EMBL/GenBank/DDBJ whole genome shotgun (WGS) entry which is preliminary data.</text>
</comment>
<accession>A0ABQ7SW79</accession>
<proteinExistence type="predicted"/>